<evidence type="ECO:0000313" key="5">
    <source>
        <dbReference type="EMBL" id="MDA3628448.1"/>
    </source>
</evidence>
<name>A0ABT4V3B9_9PSEU</name>
<feature type="domain" description="RsbT co-antagonist protein RsbRD N-terminal" evidence="3">
    <location>
        <begin position="18"/>
        <end position="159"/>
    </location>
</feature>
<evidence type="ECO:0000259" key="2">
    <source>
        <dbReference type="Pfam" id="PF13556"/>
    </source>
</evidence>
<feature type="domain" description="CdaR GGDEF-like" evidence="4">
    <location>
        <begin position="177"/>
        <end position="278"/>
    </location>
</feature>
<dbReference type="InterPro" id="IPR041522">
    <property type="entry name" value="CdaR_GGDEF"/>
</dbReference>
<organism evidence="5 6">
    <name type="scientific">Saccharopolyspora oryzae</name>
    <dbReference type="NCBI Taxonomy" id="2997343"/>
    <lineage>
        <taxon>Bacteria</taxon>
        <taxon>Bacillati</taxon>
        <taxon>Actinomycetota</taxon>
        <taxon>Actinomycetes</taxon>
        <taxon>Pseudonocardiales</taxon>
        <taxon>Pseudonocardiaceae</taxon>
        <taxon>Saccharopolyspora</taxon>
    </lineage>
</organism>
<gene>
    <name evidence="5" type="ORF">OU415_23655</name>
</gene>
<evidence type="ECO:0000256" key="1">
    <source>
        <dbReference type="ARBA" id="ARBA00006754"/>
    </source>
</evidence>
<protein>
    <submittedName>
        <fullName evidence="5">Helix-turn-helix domain-containing protein</fullName>
    </submittedName>
</protein>
<dbReference type="InterPro" id="IPR025736">
    <property type="entry name" value="PucR_C-HTH_dom"/>
</dbReference>
<feature type="domain" description="PucR C-terminal helix-turn-helix" evidence="2">
    <location>
        <begin position="329"/>
        <end position="384"/>
    </location>
</feature>
<dbReference type="Pfam" id="PF13556">
    <property type="entry name" value="HTH_30"/>
    <property type="match status" value="1"/>
</dbReference>
<comment type="similarity">
    <text evidence="1">Belongs to the CdaR family.</text>
</comment>
<evidence type="ECO:0000313" key="6">
    <source>
        <dbReference type="Proteomes" id="UP001210380"/>
    </source>
</evidence>
<dbReference type="Pfam" id="PF14361">
    <property type="entry name" value="RsbRD_N"/>
    <property type="match status" value="1"/>
</dbReference>
<comment type="caution">
    <text evidence="5">The sequence shown here is derived from an EMBL/GenBank/DDBJ whole genome shotgun (WGS) entry which is preliminary data.</text>
</comment>
<evidence type="ECO:0000259" key="3">
    <source>
        <dbReference type="Pfam" id="PF14361"/>
    </source>
</evidence>
<evidence type="ECO:0000259" key="4">
    <source>
        <dbReference type="Pfam" id="PF17853"/>
    </source>
</evidence>
<dbReference type="InterPro" id="IPR025751">
    <property type="entry name" value="RsbRD_N_dom"/>
</dbReference>
<sequence>MRGEGLDELAGWAEAQLPELIDEVCAAVRERIDLYRGNDVVPAADLCRSVDLNLRFMLGALVGQQLAPDQLDAPRETGRTRAHQGAPLPEVLRVYRIGYAMLWDLLVARARRDDRAGTLDALLDAASRLWELTDEHALALTEAYRAATAELLVAQQRRRSALVEALLTGQPVPNGPWEAGKLLGLAPDANLAVVVAETRTLAEESLVGVERSLAELGIVSAWQLTPAVQAGIASLREDQHDTLLRVLRELASARTGVSPLFQRLADAPRALHFARVALAGLPPGKAGVRVFSSSPLAALVASDPEEGRRLAEDVLGGLLDLPADDRDGLLDTLHAVFDNGGSTASAARALHCHPNTVRYRLRRIHELTGRPLSDPRSLAELVTASYALRSGLRTPQDVGSATRFEEESG</sequence>
<dbReference type="RefSeq" id="WP_270951302.1">
    <property type="nucleotide sequence ID" value="NZ_JAQGLA010000045.1"/>
</dbReference>
<keyword evidence="6" id="KW-1185">Reference proteome</keyword>
<dbReference type="InterPro" id="IPR051448">
    <property type="entry name" value="CdaR-like_regulators"/>
</dbReference>
<reference evidence="5 6" key="1">
    <citation type="submission" date="2022-11" db="EMBL/GenBank/DDBJ databases">
        <title>Draft genome sequence of Saccharopolyspora sp. WRP15-2 isolated from rhizosphere soils of wild rice in Thailand.</title>
        <authorList>
            <person name="Duangmal K."/>
            <person name="Kammanee S."/>
            <person name="Muangham S."/>
        </authorList>
    </citation>
    <scope>NUCLEOTIDE SEQUENCE [LARGE SCALE GENOMIC DNA]</scope>
    <source>
        <strain evidence="5 6">WRP15-2</strain>
    </source>
</reference>
<dbReference type="Pfam" id="PF17853">
    <property type="entry name" value="GGDEF_2"/>
    <property type="match status" value="1"/>
</dbReference>
<dbReference type="EMBL" id="JAQGLA010000045">
    <property type="protein sequence ID" value="MDA3628448.1"/>
    <property type="molecule type" value="Genomic_DNA"/>
</dbReference>
<dbReference type="InterPro" id="IPR042070">
    <property type="entry name" value="PucR_C-HTH_sf"/>
</dbReference>
<accession>A0ABT4V3B9</accession>
<dbReference type="PANTHER" id="PTHR33744:SF1">
    <property type="entry name" value="DNA-BINDING TRANSCRIPTIONAL ACTIVATOR ADER"/>
    <property type="match status" value="1"/>
</dbReference>
<dbReference type="Gene3D" id="1.10.10.2840">
    <property type="entry name" value="PucR C-terminal helix-turn-helix domain"/>
    <property type="match status" value="1"/>
</dbReference>
<dbReference type="PANTHER" id="PTHR33744">
    <property type="entry name" value="CARBOHYDRATE DIACID REGULATOR"/>
    <property type="match status" value="1"/>
</dbReference>
<proteinExistence type="inferred from homology"/>
<dbReference type="Proteomes" id="UP001210380">
    <property type="component" value="Unassembled WGS sequence"/>
</dbReference>